<evidence type="ECO:0000256" key="2">
    <source>
        <dbReference type="HAMAP-Rule" id="MF_01507"/>
    </source>
</evidence>
<sequence length="91" mass="10331">MVDPKDKTVKFNVQDELSTDLQAEEVLLKVYDALKDKGYNPINQIVGYLLSGDPAYIPRHNEARALIRRLERDELLEELVRSYVQKGGGNG</sequence>
<dbReference type="PANTHER" id="PTHR40067:SF1">
    <property type="entry name" value="UPF0297 PROTEIN YRZL"/>
    <property type="match status" value="1"/>
</dbReference>
<protein>
    <recommendedName>
        <fullName evidence="2">UPF0297 protein ATL39_2282</fullName>
    </recommendedName>
</protein>
<gene>
    <name evidence="3" type="ORF">ATL39_2282</name>
</gene>
<dbReference type="PIRSF" id="PIRSF037258">
    <property type="entry name" value="DUF965_bac"/>
    <property type="match status" value="1"/>
</dbReference>
<dbReference type="InterPro" id="IPR009309">
    <property type="entry name" value="IreB"/>
</dbReference>
<dbReference type="HAMAP" id="MF_01507">
    <property type="entry name" value="UPF0297"/>
    <property type="match status" value="1"/>
</dbReference>
<evidence type="ECO:0000256" key="1">
    <source>
        <dbReference type="ARBA" id="ARBA00010888"/>
    </source>
</evidence>
<dbReference type="Pfam" id="PF06135">
    <property type="entry name" value="IreB"/>
    <property type="match status" value="1"/>
</dbReference>
<comment type="similarity">
    <text evidence="1 2">Belongs to the UPF0297 family.</text>
</comment>
<accession>A0A419V3M5</accession>
<dbReference type="EMBL" id="RAPK01000009">
    <property type="protein sequence ID" value="RKD73080.1"/>
    <property type="molecule type" value="Genomic_DNA"/>
</dbReference>
<comment type="caution">
    <text evidence="3">The sequence shown here is derived from an EMBL/GenBank/DDBJ whole genome shotgun (WGS) entry which is preliminary data.</text>
</comment>
<dbReference type="NCBIfam" id="NF003997">
    <property type="entry name" value="PRK05473.1"/>
    <property type="match status" value="1"/>
</dbReference>
<keyword evidence="4" id="KW-1185">Reference proteome</keyword>
<dbReference type="Proteomes" id="UP000285120">
    <property type="component" value="Unassembled WGS sequence"/>
</dbReference>
<organism evidence="3 4">
    <name type="scientific">Sinobaca qinghaiensis</name>
    <dbReference type="NCBI Taxonomy" id="342944"/>
    <lineage>
        <taxon>Bacteria</taxon>
        <taxon>Bacillati</taxon>
        <taxon>Bacillota</taxon>
        <taxon>Bacilli</taxon>
        <taxon>Bacillales</taxon>
        <taxon>Sporolactobacillaceae</taxon>
        <taxon>Sinobaca</taxon>
    </lineage>
</organism>
<dbReference type="AlphaFoldDB" id="A0A419V3M5"/>
<evidence type="ECO:0000313" key="3">
    <source>
        <dbReference type="EMBL" id="RKD73080.1"/>
    </source>
</evidence>
<name>A0A419V3M5_9BACL</name>
<proteinExistence type="inferred from homology"/>
<dbReference type="PANTHER" id="PTHR40067">
    <property type="entry name" value="UPF0297 PROTEIN YRZL"/>
    <property type="match status" value="1"/>
</dbReference>
<reference evidence="3 4" key="1">
    <citation type="submission" date="2018-09" db="EMBL/GenBank/DDBJ databases">
        <title>Genomic Encyclopedia of Archaeal and Bacterial Type Strains, Phase II (KMG-II): from individual species to whole genera.</title>
        <authorList>
            <person name="Goeker M."/>
        </authorList>
    </citation>
    <scope>NUCLEOTIDE SEQUENCE [LARGE SCALE GENOMIC DNA]</scope>
    <source>
        <strain evidence="3 4">DSM 17008</strain>
    </source>
</reference>
<evidence type="ECO:0000313" key="4">
    <source>
        <dbReference type="Proteomes" id="UP000285120"/>
    </source>
</evidence>